<proteinExistence type="predicted"/>
<protein>
    <submittedName>
        <fullName evidence="1">Uncharacterized protein</fullName>
    </submittedName>
</protein>
<reference evidence="1" key="1">
    <citation type="submission" date="2017-07" db="EMBL/GenBank/DDBJ databases">
        <authorList>
            <person name="Mikheyev A."/>
            <person name="Grau M."/>
        </authorList>
    </citation>
    <scope>NUCLEOTIDE SEQUENCE</scope>
    <source>
        <tissue evidence="1">Venom_gland</tissue>
    </source>
</reference>
<evidence type="ECO:0000313" key="1">
    <source>
        <dbReference type="EMBL" id="LAB38311.1"/>
    </source>
</evidence>
<organism evidence="1">
    <name type="scientific">Micrurus spixii</name>
    <name type="common">Amazon coral snake</name>
    <dbReference type="NCBI Taxonomy" id="129469"/>
    <lineage>
        <taxon>Eukaryota</taxon>
        <taxon>Metazoa</taxon>
        <taxon>Chordata</taxon>
        <taxon>Craniata</taxon>
        <taxon>Vertebrata</taxon>
        <taxon>Euteleostomi</taxon>
        <taxon>Lepidosauria</taxon>
        <taxon>Squamata</taxon>
        <taxon>Bifurcata</taxon>
        <taxon>Unidentata</taxon>
        <taxon>Episquamata</taxon>
        <taxon>Toxicofera</taxon>
        <taxon>Serpentes</taxon>
        <taxon>Colubroidea</taxon>
        <taxon>Elapidae</taxon>
        <taxon>Elapinae</taxon>
        <taxon>Micrurus</taxon>
    </lineage>
</organism>
<reference evidence="1" key="2">
    <citation type="submission" date="2017-11" db="EMBL/GenBank/DDBJ databases">
        <title>Coralsnake Venomics: Analyses of Venom Gland Transcriptomes and Proteomes of Six Brazilian Taxa.</title>
        <authorList>
            <person name="Aird S.D."/>
            <person name="Jorge da Silva N."/>
            <person name="Qiu L."/>
            <person name="Villar-Briones A."/>
            <person name="Aparecida-Saddi V."/>
            <person name="Campos-Telles M.P."/>
            <person name="Grau M."/>
            <person name="Mikheyev A.S."/>
        </authorList>
    </citation>
    <scope>NUCLEOTIDE SEQUENCE</scope>
    <source>
        <tissue evidence="1">Venom_gland</tissue>
    </source>
</reference>
<dbReference type="EMBL" id="IACM01140823">
    <property type="protein sequence ID" value="LAB38311.1"/>
    <property type="molecule type" value="Transcribed_RNA"/>
</dbReference>
<accession>A0A2D4MY20</accession>
<sequence>MGCSEQSPFFSGAHGRFVPRGDGRIHQEARIQTLEPDVWMKEVFAFGHGTRKQTPLRELDKYVRRNVERLFLILNVERLFLSLSICDVPENSSLVNNRHFITIL</sequence>
<name>A0A2D4MY20_9SAUR</name>
<dbReference type="AlphaFoldDB" id="A0A2D4MY20"/>